<dbReference type="Proteomes" id="UP001244011">
    <property type="component" value="Unassembled WGS sequence"/>
</dbReference>
<dbReference type="GO" id="GO:0000981">
    <property type="term" value="F:DNA-binding transcription factor activity, RNA polymerase II-specific"/>
    <property type="evidence" value="ECO:0007669"/>
    <property type="project" value="InterPro"/>
</dbReference>
<gene>
    <name evidence="10" type="ORF">QBC33DRAFT_457482</name>
</gene>
<dbReference type="SMART" id="SM00906">
    <property type="entry name" value="Fungal_trans"/>
    <property type="match status" value="1"/>
</dbReference>
<comment type="subcellular location">
    <subcellularLocation>
        <location evidence="1">Nucleus</location>
    </subcellularLocation>
</comment>
<dbReference type="GO" id="GO:0008270">
    <property type="term" value="F:zinc ion binding"/>
    <property type="evidence" value="ECO:0007669"/>
    <property type="project" value="InterPro"/>
</dbReference>
<dbReference type="PANTHER" id="PTHR31313:SF81">
    <property type="entry name" value="TY1 ENHANCER ACTIVATOR"/>
    <property type="match status" value="1"/>
</dbReference>
<dbReference type="InterPro" id="IPR036864">
    <property type="entry name" value="Zn2-C6_fun-type_DNA-bd_sf"/>
</dbReference>
<evidence type="ECO:0000259" key="9">
    <source>
        <dbReference type="PROSITE" id="PS50048"/>
    </source>
</evidence>
<evidence type="ECO:0000256" key="3">
    <source>
        <dbReference type="ARBA" id="ARBA00022833"/>
    </source>
</evidence>
<dbReference type="EMBL" id="MU839020">
    <property type="protein sequence ID" value="KAK1764527.1"/>
    <property type="molecule type" value="Genomic_DNA"/>
</dbReference>
<dbReference type="GeneID" id="85308044"/>
<feature type="region of interest" description="Disordered" evidence="8">
    <location>
        <begin position="1"/>
        <end position="25"/>
    </location>
</feature>
<evidence type="ECO:0000256" key="5">
    <source>
        <dbReference type="ARBA" id="ARBA00023125"/>
    </source>
</evidence>
<evidence type="ECO:0000313" key="10">
    <source>
        <dbReference type="EMBL" id="KAK1764527.1"/>
    </source>
</evidence>
<evidence type="ECO:0000256" key="4">
    <source>
        <dbReference type="ARBA" id="ARBA00023015"/>
    </source>
</evidence>
<dbReference type="GO" id="GO:0006351">
    <property type="term" value="P:DNA-templated transcription"/>
    <property type="evidence" value="ECO:0007669"/>
    <property type="project" value="InterPro"/>
</dbReference>
<keyword evidence="6" id="KW-0804">Transcription</keyword>
<dbReference type="GO" id="GO:0003677">
    <property type="term" value="F:DNA binding"/>
    <property type="evidence" value="ECO:0007669"/>
    <property type="project" value="UniProtKB-KW"/>
</dbReference>
<evidence type="ECO:0000256" key="6">
    <source>
        <dbReference type="ARBA" id="ARBA00023163"/>
    </source>
</evidence>
<feature type="non-terminal residue" evidence="10">
    <location>
        <position position="670"/>
    </location>
</feature>
<dbReference type="CDD" id="cd00067">
    <property type="entry name" value="GAL4"/>
    <property type="match status" value="1"/>
</dbReference>
<dbReference type="InterPro" id="IPR007219">
    <property type="entry name" value="XnlR_reg_dom"/>
</dbReference>
<keyword evidence="7" id="KW-0539">Nucleus</keyword>
<dbReference type="CDD" id="cd12148">
    <property type="entry name" value="fungal_TF_MHR"/>
    <property type="match status" value="1"/>
</dbReference>
<keyword evidence="4" id="KW-0805">Transcription regulation</keyword>
<dbReference type="InterPro" id="IPR051615">
    <property type="entry name" value="Transcr_Regulatory_Elem"/>
</dbReference>
<accession>A0AAJ0BWU8</accession>
<name>A0AAJ0BWU8_9PEZI</name>
<feature type="domain" description="Zn(2)-C6 fungal-type" evidence="9">
    <location>
        <begin position="31"/>
        <end position="63"/>
    </location>
</feature>
<dbReference type="PANTHER" id="PTHR31313">
    <property type="entry name" value="TY1 ENHANCER ACTIVATOR"/>
    <property type="match status" value="1"/>
</dbReference>
<keyword evidence="5" id="KW-0238">DNA-binding</keyword>
<evidence type="ECO:0000313" key="11">
    <source>
        <dbReference type="Proteomes" id="UP001244011"/>
    </source>
</evidence>
<dbReference type="RefSeq" id="XP_060280740.1">
    <property type="nucleotide sequence ID" value="XM_060424857.1"/>
</dbReference>
<dbReference type="SMART" id="SM00066">
    <property type="entry name" value="GAL4"/>
    <property type="match status" value="1"/>
</dbReference>
<dbReference type="PROSITE" id="PS50048">
    <property type="entry name" value="ZN2_CY6_FUNGAL_2"/>
    <property type="match status" value="1"/>
</dbReference>
<keyword evidence="3" id="KW-0862">Zinc</keyword>
<reference evidence="10" key="1">
    <citation type="submission" date="2023-06" db="EMBL/GenBank/DDBJ databases">
        <title>Genome-scale phylogeny and comparative genomics of the fungal order Sordariales.</title>
        <authorList>
            <consortium name="Lawrence Berkeley National Laboratory"/>
            <person name="Hensen N."/>
            <person name="Bonometti L."/>
            <person name="Westerberg I."/>
            <person name="Brannstrom I.O."/>
            <person name="Guillou S."/>
            <person name="Cros-Aarteil S."/>
            <person name="Calhoun S."/>
            <person name="Haridas S."/>
            <person name="Kuo A."/>
            <person name="Mondo S."/>
            <person name="Pangilinan J."/>
            <person name="Riley R."/>
            <person name="Labutti K."/>
            <person name="Andreopoulos B."/>
            <person name="Lipzen A."/>
            <person name="Chen C."/>
            <person name="Yanf M."/>
            <person name="Daum C."/>
            <person name="Ng V."/>
            <person name="Clum A."/>
            <person name="Steindorff A."/>
            <person name="Ohm R."/>
            <person name="Martin F."/>
            <person name="Silar P."/>
            <person name="Natvig D."/>
            <person name="Lalanne C."/>
            <person name="Gautier V."/>
            <person name="Ament-Velasquez S.L."/>
            <person name="Kruys A."/>
            <person name="Hutchinson M.I."/>
            <person name="Powell A.J."/>
            <person name="Barry K."/>
            <person name="Miller A.N."/>
            <person name="Grigoriev I.V."/>
            <person name="Debuchy R."/>
            <person name="Gladieux P."/>
            <person name="Thoren M.H."/>
            <person name="Johannesson H."/>
        </authorList>
    </citation>
    <scope>NUCLEOTIDE SEQUENCE</scope>
    <source>
        <strain evidence="10">8032-3</strain>
    </source>
</reference>
<sequence>MASTTTASSATTALPQARGSSSKPRRRASVACTVCRSRRTKCIVPSPNMQCDYCRRNGLQCIIYSDEQKKKQSFRPISRSYVTSLEDRIRMLNASLARHLSTANTPLHALDPDDSTLVGGDETHSQLLNVGSPWISAFEVSKCRDQIDDGGSGAQVPDRGPGVQMREAESTNGKNTPEQHDTKSPFSGSASSAISSRSSSRARASAMEQSASPEMVLPSDQSAARPRYFGPDASMSLFGETSFCSTAVECVDQARCANRVLRDLAGTTHNYLMDLYWNSFNTSTILVNQELFYRDKATGNSQYYSGFLHLSMLAMGFRFADPSRSDIQKISLDTRLSIMEQTSRHMVEYELENPGGLPSVQALLILGDLEYGVGRTGSSWSYAGMAFRLAFRLGLHSSCTLSKMGKEDQRVRIITMWACVAYDRFYSMWHGRPTNIKSNDLSIPRMATLHMGDESPPTAGSDNMLSALCYSALVDLTEYSDKIIEHANGSQSVESYFAAAALDQQLHGWYRRLPPQIRWSPNIFQTAPPGYFLLHQHFHYLVILLYRPLASAPSGAPTTEKLGLDTVGSPSFLRHLLRSAAGSCLDNAIRIAQILRYHRQCCDARLSSVMALDHARVAATTLLSAIEPDSKASHRNVLVEYLNTILEALREVSAMFEPAARMLDELELIL</sequence>
<evidence type="ECO:0000256" key="7">
    <source>
        <dbReference type="ARBA" id="ARBA00023242"/>
    </source>
</evidence>
<dbReference type="SUPFAM" id="SSF57701">
    <property type="entry name" value="Zn2/Cys6 DNA-binding domain"/>
    <property type="match status" value="1"/>
</dbReference>
<dbReference type="InterPro" id="IPR001138">
    <property type="entry name" value="Zn2Cys6_DnaBD"/>
</dbReference>
<dbReference type="Pfam" id="PF04082">
    <property type="entry name" value="Fungal_trans"/>
    <property type="match status" value="1"/>
</dbReference>
<comment type="caution">
    <text evidence="10">The sequence shown here is derived from an EMBL/GenBank/DDBJ whole genome shotgun (WGS) entry which is preliminary data.</text>
</comment>
<organism evidence="10 11">
    <name type="scientific">Phialemonium atrogriseum</name>
    <dbReference type="NCBI Taxonomy" id="1093897"/>
    <lineage>
        <taxon>Eukaryota</taxon>
        <taxon>Fungi</taxon>
        <taxon>Dikarya</taxon>
        <taxon>Ascomycota</taxon>
        <taxon>Pezizomycotina</taxon>
        <taxon>Sordariomycetes</taxon>
        <taxon>Sordariomycetidae</taxon>
        <taxon>Cephalothecales</taxon>
        <taxon>Cephalothecaceae</taxon>
        <taxon>Phialemonium</taxon>
    </lineage>
</organism>
<dbReference type="AlphaFoldDB" id="A0AAJ0BWU8"/>
<evidence type="ECO:0000256" key="2">
    <source>
        <dbReference type="ARBA" id="ARBA00022723"/>
    </source>
</evidence>
<proteinExistence type="predicted"/>
<feature type="compositionally biased region" description="Low complexity" evidence="8">
    <location>
        <begin position="1"/>
        <end position="13"/>
    </location>
</feature>
<evidence type="ECO:0000256" key="8">
    <source>
        <dbReference type="SAM" id="MobiDB-lite"/>
    </source>
</evidence>
<keyword evidence="11" id="KW-1185">Reference proteome</keyword>
<feature type="compositionally biased region" description="Low complexity" evidence="8">
    <location>
        <begin position="184"/>
        <end position="212"/>
    </location>
</feature>
<dbReference type="GO" id="GO:0005634">
    <property type="term" value="C:nucleus"/>
    <property type="evidence" value="ECO:0007669"/>
    <property type="project" value="UniProtKB-SubCell"/>
</dbReference>
<dbReference type="Pfam" id="PF00172">
    <property type="entry name" value="Zn_clus"/>
    <property type="match status" value="1"/>
</dbReference>
<protein>
    <submittedName>
        <fullName evidence="10">Fungal-specific transcription factor domain-containing protein</fullName>
    </submittedName>
</protein>
<dbReference type="Gene3D" id="4.10.240.10">
    <property type="entry name" value="Zn(2)-C6 fungal-type DNA-binding domain"/>
    <property type="match status" value="1"/>
</dbReference>
<dbReference type="PROSITE" id="PS00463">
    <property type="entry name" value="ZN2_CY6_FUNGAL_1"/>
    <property type="match status" value="1"/>
</dbReference>
<keyword evidence="2" id="KW-0479">Metal-binding</keyword>
<feature type="region of interest" description="Disordered" evidence="8">
    <location>
        <begin position="146"/>
        <end position="223"/>
    </location>
</feature>
<evidence type="ECO:0000256" key="1">
    <source>
        <dbReference type="ARBA" id="ARBA00004123"/>
    </source>
</evidence>